<dbReference type="Proteomes" id="UP000007754">
    <property type="component" value="Chromosome 8"/>
</dbReference>
<feature type="compositionally biased region" description="Low complexity" evidence="7">
    <location>
        <begin position="188"/>
        <end position="198"/>
    </location>
</feature>
<keyword evidence="5" id="KW-0966">Cell projection</keyword>
<feature type="compositionally biased region" description="Polar residues" evidence="7">
    <location>
        <begin position="120"/>
        <end position="132"/>
    </location>
</feature>
<reference evidence="8 9" key="1">
    <citation type="journal article" date="2010" name="Nature">
        <title>The genome of a songbird.</title>
        <authorList>
            <person name="Warren W.C."/>
            <person name="Clayton D.F."/>
            <person name="Ellegren H."/>
            <person name="Arnold A.P."/>
            <person name="Hillier L.W."/>
            <person name="Kunstner A."/>
            <person name="Searle S."/>
            <person name="White S."/>
            <person name="Vilella A.J."/>
            <person name="Fairley S."/>
            <person name="Heger A."/>
            <person name="Kong L."/>
            <person name="Ponting C.P."/>
            <person name="Jarvis E.D."/>
            <person name="Mello C.V."/>
            <person name="Minx P."/>
            <person name="Lovell P."/>
            <person name="Velho T.A."/>
            <person name="Ferris M."/>
            <person name="Balakrishnan C.N."/>
            <person name="Sinha S."/>
            <person name="Blatti C."/>
            <person name="London S.E."/>
            <person name="Li Y."/>
            <person name="Lin Y.C."/>
            <person name="George J."/>
            <person name="Sweedler J."/>
            <person name="Southey B."/>
            <person name="Gunaratne P."/>
            <person name="Watson M."/>
            <person name="Nam K."/>
            <person name="Backstrom N."/>
            <person name="Smeds L."/>
            <person name="Nabholz B."/>
            <person name="Itoh Y."/>
            <person name="Whitney O."/>
            <person name="Pfenning A.R."/>
            <person name="Howard J."/>
            <person name="Volker M."/>
            <person name="Skinner B.M."/>
            <person name="Griffin D.K."/>
            <person name="Ye L."/>
            <person name="McLaren W.M."/>
            <person name="Flicek P."/>
            <person name="Quesada V."/>
            <person name="Velasco G."/>
            <person name="Lopez-Otin C."/>
            <person name="Puente X.S."/>
            <person name="Olender T."/>
            <person name="Lancet D."/>
            <person name="Smit A.F."/>
            <person name="Hubley R."/>
            <person name="Konkel M.K."/>
            <person name="Walker J.A."/>
            <person name="Batzer M.A."/>
            <person name="Gu W."/>
            <person name="Pollock D.D."/>
            <person name="Chen L."/>
            <person name="Cheng Z."/>
            <person name="Eichler E.E."/>
            <person name="Stapley J."/>
            <person name="Slate J."/>
            <person name="Ekblom R."/>
            <person name="Birkhead T."/>
            <person name="Burke T."/>
            <person name="Burt D."/>
            <person name="Scharff C."/>
            <person name="Adam I."/>
            <person name="Richard H."/>
            <person name="Sultan M."/>
            <person name="Soldatov A."/>
            <person name="Lehrach H."/>
            <person name="Edwards S.V."/>
            <person name="Yang S.P."/>
            <person name="Li X."/>
            <person name="Graves T."/>
            <person name="Fulton L."/>
            <person name="Nelson J."/>
            <person name="Chinwalla A."/>
            <person name="Hou S."/>
            <person name="Mardis E.R."/>
            <person name="Wilson R.K."/>
        </authorList>
    </citation>
    <scope>NUCLEOTIDE SEQUENCE [LARGE SCALE GENOMIC DNA]</scope>
</reference>
<reference evidence="8" key="3">
    <citation type="submission" date="2025-09" db="UniProtKB">
        <authorList>
            <consortium name="Ensembl"/>
        </authorList>
    </citation>
    <scope>IDENTIFICATION</scope>
</reference>
<reference evidence="8" key="2">
    <citation type="submission" date="2025-08" db="UniProtKB">
        <authorList>
            <consortium name="Ensembl"/>
        </authorList>
    </citation>
    <scope>IDENTIFICATION</scope>
</reference>
<dbReference type="OMA" id="RTCTSTW"/>
<dbReference type="InParanoid" id="H0Z9L7"/>
<name>H0Z9L7_TAEGU</name>
<feature type="compositionally biased region" description="Low complexity" evidence="7">
    <location>
        <begin position="69"/>
        <end position="92"/>
    </location>
</feature>
<sequence>MTEKDGGGRSSRRGRRGASRDPAATLSRRRRRKRRSASGGQSDSSTWAPSGPTRTAARPSPANRVKSRTASPASTKLSTAAAAPLPPATRSTGCRSSLRPSSTVAFRMTRRRGASPPGSGCSTAAVQRSSAASIAPPAVQTRRVRRRQSAPGALTRRPIGDRKGGARGGAPGGPISSLGGTGGRCQGRARPWTRPAARGTRRTRCGTASTPSGPTRSAAGSCSSRVHMVARKPMSWHENVQEPINDEFLNLLHRAAEVPRKKYSEPQTESQEIGWHTTPLVPFDRNDTRFYFPRQTTEITIHGYPAPRGEKTKD</sequence>
<dbReference type="STRING" id="59729.ENSTGUP00000007270"/>
<accession>H0Z9L7</accession>
<evidence type="ECO:0000313" key="8">
    <source>
        <dbReference type="Ensembl" id="ENSTGUP00000007270.2"/>
    </source>
</evidence>
<dbReference type="GeneTree" id="ENSGT00390000006224"/>
<dbReference type="InterPro" id="IPR029214">
    <property type="entry name" value="CFAP144"/>
</dbReference>
<evidence type="ECO:0000313" key="9">
    <source>
        <dbReference type="Proteomes" id="UP000007754"/>
    </source>
</evidence>
<evidence type="ECO:0000256" key="2">
    <source>
        <dbReference type="ARBA" id="ARBA00004245"/>
    </source>
</evidence>
<dbReference type="GO" id="GO:0005856">
    <property type="term" value="C:cytoskeleton"/>
    <property type="evidence" value="ECO:0007669"/>
    <property type="project" value="UniProtKB-SubCell"/>
</dbReference>
<comment type="similarity">
    <text evidence="6">Belongs to the CFAP144 family.</text>
</comment>
<dbReference type="GO" id="GO:0097546">
    <property type="term" value="C:ciliary base"/>
    <property type="evidence" value="ECO:0007669"/>
    <property type="project" value="TreeGrafter"/>
</dbReference>
<dbReference type="PANTHER" id="PTHR33865">
    <property type="entry name" value="PROTEIN FAM183B"/>
    <property type="match status" value="1"/>
</dbReference>
<evidence type="ECO:0008006" key="10">
    <source>
        <dbReference type="Google" id="ProtNLM"/>
    </source>
</evidence>
<keyword evidence="4" id="KW-0206">Cytoskeleton</keyword>
<dbReference type="Pfam" id="PF14886">
    <property type="entry name" value="FAM183"/>
    <property type="match status" value="1"/>
</dbReference>
<dbReference type="PANTHER" id="PTHR33865:SF3">
    <property type="entry name" value="PROTEIN FAM183B"/>
    <property type="match status" value="1"/>
</dbReference>
<evidence type="ECO:0000256" key="6">
    <source>
        <dbReference type="ARBA" id="ARBA00034777"/>
    </source>
</evidence>
<dbReference type="HOGENOM" id="CLU_3055772_0_0_1"/>
<dbReference type="AlphaFoldDB" id="H0Z9L7"/>
<evidence type="ECO:0000256" key="5">
    <source>
        <dbReference type="ARBA" id="ARBA00023273"/>
    </source>
</evidence>
<evidence type="ECO:0000256" key="7">
    <source>
        <dbReference type="SAM" id="MobiDB-lite"/>
    </source>
</evidence>
<evidence type="ECO:0000256" key="4">
    <source>
        <dbReference type="ARBA" id="ARBA00023212"/>
    </source>
</evidence>
<evidence type="ECO:0000256" key="1">
    <source>
        <dbReference type="ARBA" id="ARBA00004138"/>
    </source>
</evidence>
<comment type="subcellular location">
    <subcellularLocation>
        <location evidence="1">Cell projection</location>
        <location evidence="1">Cilium</location>
    </subcellularLocation>
    <subcellularLocation>
        <location evidence="2">Cytoplasm</location>
        <location evidence="2">Cytoskeleton</location>
    </subcellularLocation>
</comment>
<proteinExistence type="inferred from homology"/>
<feature type="compositionally biased region" description="Polar residues" evidence="7">
    <location>
        <begin position="209"/>
        <end position="224"/>
    </location>
</feature>
<feature type="compositionally biased region" description="Basic residues" evidence="7">
    <location>
        <begin position="27"/>
        <end position="36"/>
    </location>
</feature>
<feature type="compositionally biased region" description="Polar residues" evidence="7">
    <location>
        <begin position="93"/>
        <end position="104"/>
    </location>
</feature>
<dbReference type="Ensembl" id="ENSTGUT00000007342.2">
    <property type="protein sequence ID" value="ENSTGUP00000007270.2"/>
    <property type="gene ID" value="ENSTGUG00000007070.2"/>
</dbReference>
<keyword evidence="3" id="KW-0963">Cytoplasm</keyword>
<keyword evidence="9" id="KW-1185">Reference proteome</keyword>
<organism evidence="8 9">
    <name type="scientific">Taeniopygia guttata</name>
    <name type="common">Zebra finch</name>
    <name type="synonym">Poephila guttata</name>
    <dbReference type="NCBI Taxonomy" id="59729"/>
    <lineage>
        <taxon>Eukaryota</taxon>
        <taxon>Metazoa</taxon>
        <taxon>Chordata</taxon>
        <taxon>Craniata</taxon>
        <taxon>Vertebrata</taxon>
        <taxon>Euteleostomi</taxon>
        <taxon>Archelosauria</taxon>
        <taxon>Archosauria</taxon>
        <taxon>Dinosauria</taxon>
        <taxon>Saurischia</taxon>
        <taxon>Theropoda</taxon>
        <taxon>Coelurosauria</taxon>
        <taxon>Aves</taxon>
        <taxon>Neognathae</taxon>
        <taxon>Neoaves</taxon>
        <taxon>Telluraves</taxon>
        <taxon>Australaves</taxon>
        <taxon>Passeriformes</taxon>
        <taxon>Passeroidea</taxon>
        <taxon>Estrildidae</taxon>
        <taxon>Estrildinae</taxon>
        <taxon>Taeniopygia</taxon>
    </lineage>
</organism>
<protein>
    <recommendedName>
        <fullName evidence="10">Family with sequence similarity 183 member A</fullName>
    </recommendedName>
</protein>
<feature type="compositionally biased region" description="Polar residues" evidence="7">
    <location>
        <begin position="38"/>
        <end position="48"/>
    </location>
</feature>
<evidence type="ECO:0000256" key="3">
    <source>
        <dbReference type="ARBA" id="ARBA00022490"/>
    </source>
</evidence>
<feature type="region of interest" description="Disordered" evidence="7">
    <location>
        <begin position="1"/>
        <end position="224"/>
    </location>
</feature>